<dbReference type="Pfam" id="PF08564">
    <property type="entry name" value="CDC37_C"/>
    <property type="match status" value="1"/>
</dbReference>
<dbReference type="Pfam" id="PF08565">
    <property type="entry name" value="CDC37_M"/>
    <property type="match status" value="1"/>
</dbReference>
<reference evidence="12" key="1">
    <citation type="submission" date="2025-08" db="UniProtKB">
        <authorList>
            <consortium name="RefSeq"/>
        </authorList>
    </citation>
    <scope>IDENTIFICATION</scope>
</reference>
<dbReference type="CTD" id="11140"/>
<gene>
    <name evidence="12" type="primary">LOC110987503</name>
</gene>
<feature type="domain" description="Cdc37 Hsp90 binding" evidence="9">
    <location>
        <begin position="124"/>
        <end position="281"/>
    </location>
</feature>
<feature type="coiled-coil region" evidence="6">
    <location>
        <begin position="33"/>
        <end position="110"/>
    </location>
</feature>
<dbReference type="RefSeq" id="XP_022105979.1">
    <property type="nucleotide sequence ID" value="XM_022250287.1"/>
</dbReference>
<dbReference type="GO" id="GO:0051082">
    <property type="term" value="F:unfolded protein binding"/>
    <property type="evidence" value="ECO:0007669"/>
    <property type="project" value="TreeGrafter"/>
</dbReference>
<dbReference type="InterPro" id="IPR013873">
    <property type="entry name" value="Cdc37_C"/>
</dbReference>
<protein>
    <recommendedName>
        <fullName evidence="5">Hsp90 chaperone protein kinase-targeting subunit</fullName>
    </recommendedName>
</protein>
<dbReference type="Gene3D" id="6.10.140.250">
    <property type="match status" value="1"/>
</dbReference>
<keyword evidence="6" id="KW-0175">Coiled coil</keyword>
<dbReference type="PANTHER" id="PTHR12800:SF4">
    <property type="entry name" value="HSP90 CO-CHAPERONE CDC37"/>
    <property type="match status" value="1"/>
</dbReference>
<dbReference type="Proteomes" id="UP000694845">
    <property type="component" value="Unplaced"/>
</dbReference>
<dbReference type="InterPro" id="IPR013874">
    <property type="entry name" value="Cdc37_Hsp90-bd"/>
</dbReference>
<proteinExistence type="inferred from homology"/>
<evidence type="ECO:0000256" key="3">
    <source>
        <dbReference type="ARBA" id="ARBA00022490"/>
    </source>
</evidence>
<dbReference type="AlphaFoldDB" id="A0A8B7ZKG1"/>
<dbReference type="KEGG" id="aplc:110987503"/>
<dbReference type="Pfam" id="PF03234">
    <property type="entry name" value="CDC37_N"/>
    <property type="match status" value="1"/>
</dbReference>
<dbReference type="OMA" id="AEQCIII"/>
<dbReference type="SUPFAM" id="SSF101391">
    <property type="entry name" value="Hsp90 co-chaperone CDC37"/>
    <property type="match status" value="1"/>
</dbReference>
<dbReference type="InterPro" id="IPR013855">
    <property type="entry name" value="Cdc37_N_dom"/>
</dbReference>
<keyword evidence="4" id="KW-0143">Chaperone</keyword>
<name>A0A8B7ZKG1_ACAPL</name>
<evidence type="ECO:0000256" key="1">
    <source>
        <dbReference type="ARBA" id="ARBA00004496"/>
    </source>
</evidence>
<evidence type="ECO:0000256" key="4">
    <source>
        <dbReference type="ARBA" id="ARBA00023186"/>
    </source>
</evidence>
<evidence type="ECO:0000259" key="8">
    <source>
        <dbReference type="SMART" id="SM01069"/>
    </source>
</evidence>
<dbReference type="GO" id="GO:0031072">
    <property type="term" value="F:heat shock protein binding"/>
    <property type="evidence" value="ECO:0007669"/>
    <property type="project" value="TreeGrafter"/>
</dbReference>
<feature type="region of interest" description="Disordered" evidence="7">
    <location>
        <begin position="346"/>
        <end position="385"/>
    </location>
</feature>
<dbReference type="FunFam" id="1.20.58.610:FF:000001">
    <property type="entry name" value="Hsp90 co-chaperone Cdc37-like 1"/>
    <property type="match status" value="1"/>
</dbReference>
<dbReference type="SMART" id="SM01070">
    <property type="entry name" value="CDC37_M"/>
    <property type="match status" value="1"/>
</dbReference>
<evidence type="ECO:0000259" key="9">
    <source>
        <dbReference type="SMART" id="SM01070"/>
    </source>
</evidence>
<dbReference type="GO" id="GO:0019901">
    <property type="term" value="F:protein kinase binding"/>
    <property type="evidence" value="ECO:0007669"/>
    <property type="project" value="InterPro"/>
</dbReference>
<sequence>MVDYSKWDHIEISDDEDETHPNIDTPSLFRWRHQARLDRMDEAKKEKERVENESLQVKVKLEQTRKQLEELKTSGNTDKINKVEEELHDLEEQTKKWREKEEELAKKEKLTPWNVDTLSHDGFSSTRINKYKPKEEEMTEEELDKKQARFVQKHEKDIKTYGMYRRWDDTGDFLLEHTELVCEETANYLVIWAIDLMVEKKEGLMEQVAHQTIVMQFMLELARSLKQDPRACIRPFFQKIKSADKKYMESFHEELELFKERIRKKAQERIDRAMKEAEEEMEKERQARLGPGGLDPVEVFESLPPELQKCFESKDISMLQKVVGTMDPADAEYHIKRCVDSGLWVPGGGEKDEGGAGDAAKGGVASENVELDDVAKNEEPTYESV</sequence>
<feature type="domain" description="Cdc37 N-terminal" evidence="10">
    <location>
        <begin position="1"/>
        <end position="126"/>
    </location>
</feature>
<dbReference type="InterPro" id="IPR004918">
    <property type="entry name" value="Cdc37"/>
</dbReference>
<dbReference type="SMART" id="SM01071">
    <property type="entry name" value="CDC37_N"/>
    <property type="match status" value="1"/>
</dbReference>
<comment type="subcellular location">
    <subcellularLocation>
        <location evidence="1">Cytoplasm</location>
    </subcellularLocation>
</comment>
<keyword evidence="3" id="KW-0963">Cytoplasm</keyword>
<dbReference type="GeneID" id="110987503"/>
<keyword evidence="11" id="KW-1185">Reference proteome</keyword>
<evidence type="ECO:0000256" key="7">
    <source>
        <dbReference type="SAM" id="MobiDB-lite"/>
    </source>
</evidence>
<dbReference type="GO" id="GO:0051087">
    <property type="term" value="F:protein-folding chaperone binding"/>
    <property type="evidence" value="ECO:0007669"/>
    <property type="project" value="TreeGrafter"/>
</dbReference>
<evidence type="ECO:0000259" key="10">
    <source>
        <dbReference type="SMART" id="SM01071"/>
    </source>
</evidence>
<evidence type="ECO:0000256" key="5">
    <source>
        <dbReference type="ARBA" id="ARBA00031396"/>
    </source>
</evidence>
<evidence type="ECO:0000256" key="6">
    <source>
        <dbReference type="SAM" id="Coils"/>
    </source>
</evidence>
<accession>A0A8B7ZKG1</accession>
<dbReference type="InterPro" id="IPR038189">
    <property type="entry name" value="Cdc37_Hsp90-bd_sf"/>
</dbReference>
<evidence type="ECO:0000256" key="2">
    <source>
        <dbReference type="ARBA" id="ARBA00006222"/>
    </source>
</evidence>
<organism evidence="11 12">
    <name type="scientific">Acanthaster planci</name>
    <name type="common">Crown-of-thorns starfish</name>
    <dbReference type="NCBI Taxonomy" id="133434"/>
    <lineage>
        <taxon>Eukaryota</taxon>
        <taxon>Metazoa</taxon>
        <taxon>Echinodermata</taxon>
        <taxon>Eleutherozoa</taxon>
        <taxon>Asterozoa</taxon>
        <taxon>Asteroidea</taxon>
        <taxon>Valvatacea</taxon>
        <taxon>Valvatida</taxon>
        <taxon>Acanthasteridae</taxon>
        <taxon>Acanthaster</taxon>
    </lineage>
</organism>
<dbReference type="GO" id="GO:0005737">
    <property type="term" value="C:cytoplasm"/>
    <property type="evidence" value="ECO:0007669"/>
    <property type="project" value="UniProtKB-SubCell"/>
</dbReference>
<feature type="domain" description="Cdc37 C-terminal" evidence="8">
    <location>
        <begin position="288"/>
        <end position="379"/>
    </location>
</feature>
<evidence type="ECO:0000313" key="11">
    <source>
        <dbReference type="Proteomes" id="UP000694845"/>
    </source>
</evidence>
<dbReference type="GO" id="GO:0006457">
    <property type="term" value="P:protein folding"/>
    <property type="evidence" value="ECO:0007669"/>
    <property type="project" value="TreeGrafter"/>
</dbReference>
<dbReference type="PANTHER" id="PTHR12800">
    <property type="entry name" value="CDC37-RELATED"/>
    <property type="match status" value="1"/>
</dbReference>
<dbReference type="SMART" id="SM01069">
    <property type="entry name" value="CDC37_C"/>
    <property type="match status" value="1"/>
</dbReference>
<dbReference type="Gene3D" id="1.20.58.610">
    <property type="entry name" value="Cdc37, Hsp90 binding domain"/>
    <property type="match status" value="1"/>
</dbReference>
<dbReference type="OrthoDB" id="440202at2759"/>
<feature type="coiled-coil region" evidence="6">
    <location>
        <begin position="248"/>
        <end position="287"/>
    </location>
</feature>
<evidence type="ECO:0000313" key="12">
    <source>
        <dbReference type="RefSeq" id="XP_022105979.1"/>
    </source>
</evidence>
<comment type="similarity">
    <text evidence="2">Belongs to the CDC37 family.</text>
</comment>
<dbReference type="GO" id="GO:0050821">
    <property type="term" value="P:protein stabilization"/>
    <property type="evidence" value="ECO:0007669"/>
    <property type="project" value="TreeGrafter"/>
</dbReference>